<protein>
    <submittedName>
        <fullName evidence="1">Uncharacterized protein</fullName>
    </submittedName>
</protein>
<name>A0A9Q0N1S1_9DIPT</name>
<reference evidence="1" key="1">
    <citation type="submission" date="2022-07" db="EMBL/GenBank/DDBJ databases">
        <authorList>
            <person name="Trinca V."/>
            <person name="Uliana J.V.C."/>
            <person name="Torres T.T."/>
            <person name="Ward R.J."/>
            <person name="Monesi N."/>
        </authorList>
    </citation>
    <scope>NUCLEOTIDE SEQUENCE</scope>
    <source>
        <strain evidence="1">HSMRA1968</strain>
        <tissue evidence="1">Whole embryos</tissue>
    </source>
</reference>
<dbReference type="AlphaFoldDB" id="A0A9Q0N1S1"/>
<organism evidence="1 2">
    <name type="scientific">Pseudolycoriella hygida</name>
    <dbReference type="NCBI Taxonomy" id="35572"/>
    <lineage>
        <taxon>Eukaryota</taxon>
        <taxon>Metazoa</taxon>
        <taxon>Ecdysozoa</taxon>
        <taxon>Arthropoda</taxon>
        <taxon>Hexapoda</taxon>
        <taxon>Insecta</taxon>
        <taxon>Pterygota</taxon>
        <taxon>Neoptera</taxon>
        <taxon>Endopterygota</taxon>
        <taxon>Diptera</taxon>
        <taxon>Nematocera</taxon>
        <taxon>Sciaroidea</taxon>
        <taxon>Sciaridae</taxon>
        <taxon>Pseudolycoriella</taxon>
    </lineage>
</organism>
<proteinExistence type="predicted"/>
<accession>A0A9Q0N1S1</accession>
<evidence type="ECO:0000313" key="1">
    <source>
        <dbReference type="EMBL" id="KAJ6642065.1"/>
    </source>
</evidence>
<keyword evidence="2" id="KW-1185">Reference proteome</keyword>
<sequence length="70" mass="8202">MKRDLWEFQKYLHSAKVLIYNLCFFKNYFLRSHKDDCSAVGISFTTLKLSISSMSVVLASTCRLHFCKET</sequence>
<comment type="caution">
    <text evidence="1">The sequence shown here is derived from an EMBL/GenBank/DDBJ whole genome shotgun (WGS) entry which is preliminary data.</text>
</comment>
<gene>
    <name evidence="1" type="ORF">Bhyg_07011</name>
</gene>
<dbReference type="EMBL" id="WJQU01000002">
    <property type="protein sequence ID" value="KAJ6642065.1"/>
    <property type="molecule type" value="Genomic_DNA"/>
</dbReference>
<evidence type="ECO:0000313" key="2">
    <source>
        <dbReference type="Proteomes" id="UP001151699"/>
    </source>
</evidence>
<dbReference type="Proteomes" id="UP001151699">
    <property type="component" value="Chromosome B"/>
</dbReference>